<organism evidence="2 3">
    <name type="scientific">Nesidiocoris tenuis</name>
    <dbReference type="NCBI Taxonomy" id="355587"/>
    <lineage>
        <taxon>Eukaryota</taxon>
        <taxon>Metazoa</taxon>
        <taxon>Ecdysozoa</taxon>
        <taxon>Arthropoda</taxon>
        <taxon>Hexapoda</taxon>
        <taxon>Insecta</taxon>
        <taxon>Pterygota</taxon>
        <taxon>Neoptera</taxon>
        <taxon>Paraneoptera</taxon>
        <taxon>Hemiptera</taxon>
        <taxon>Heteroptera</taxon>
        <taxon>Panheteroptera</taxon>
        <taxon>Cimicomorpha</taxon>
        <taxon>Miridae</taxon>
        <taxon>Dicyphina</taxon>
        <taxon>Nesidiocoris</taxon>
    </lineage>
</organism>
<evidence type="ECO:0000256" key="1">
    <source>
        <dbReference type="SAM" id="MobiDB-lite"/>
    </source>
</evidence>
<reference evidence="2 3" key="1">
    <citation type="submission" date="2023-09" db="EMBL/GenBank/DDBJ databases">
        <title>Nesidiocoris tenuis whole genome shotgun sequence.</title>
        <authorList>
            <person name="Shibata T."/>
            <person name="Shimoda M."/>
            <person name="Kobayashi T."/>
            <person name="Uehara T."/>
        </authorList>
    </citation>
    <scope>NUCLEOTIDE SEQUENCE [LARGE SCALE GENOMIC DNA]</scope>
    <source>
        <strain evidence="2 3">Japan</strain>
    </source>
</reference>
<evidence type="ECO:0000313" key="2">
    <source>
        <dbReference type="EMBL" id="BES97888.1"/>
    </source>
</evidence>
<protein>
    <recommendedName>
        <fullName evidence="4">Clip domain-containing protein</fullName>
    </recommendedName>
</protein>
<feature type="region of interest" description="Disordered" evidence="1">
    <location>
        <begin position="150"/>
        <end position="180"/>
    </location>
</feature>
<sequence length="180" mass="19463">MGEDHKGVNGNGTQPNGNGDDYNGNGANSNGNGAHSNGNGAGSNGNGAGSNGSDKCELEKKDCKPKQSKLFGSSQDCKPKRDILKLLKECDRSAKPAVEEKCCSWHKYVFYALPLALYLPWLIKMGRCPPRCCPPRYCCPREKPVCPPPKLSCGPKASRPRPCPRKPEPAPRECPHDART</sequence>
<name>A0ABN7B0E3_9HEMI</name>
<dbReference type="Proteomes" id="UP001307889">
    <property type="component" value="Chromosome 8"/>
</dbReference>
<feature type="compositionally biased region" description="Low complexity" evidence="1">
    <location>
        <begin position="16"/>
        <end position="38"/>
    </location>
</feature>
<feature type="region of interest" description="Disordered" evidence="1">
    <location>
        <begin position="1"/>
        <end position="58"/>
    </location>
</feature>
<feature type="compositionally biased region" description="Basic and acidic residues" evidence="1">
    <location>
        <begin position="165"/>
        <end position="180"/>
    </location>
</feature>
<evidence type="ECO:0008006" key="4">
    <source>
        <dbReference type="Google" id="ProtNLM"/>
    </source>
</evidence>
<feature type="compositionally biased region" description="Gly residues" evidence="1">
    <location>
        <begin position="39"/>
        <end position="50"/>
    </location>
</feature>
<proteinExistence type="predicted"/>
<dbReference type="EMBL" id="AP028916">
    <property type="protein sequence ID" value="BES97888.1"/>
    <property type="molecule type" value="Genomic_DNA"/>
</dbReference>
<accession>A0ABN7B0E3</accession>
<evidence type="ECO:0000313" key="3">
    <source>
        <dbReference type="Proteomes" id="UP001307889"/>
    </source>
</evidence>
<gene>
    <name evidence="2" type="ORF">NTJ_10703</name>
</gene>
<keyword evidence="3" id="KW-1185">Reference proteome</keyword>